<evidence type="ECO:0000313" key="8">
    <source>
        <dbReference type="EMBL" id="GJN52863.1"/>
    </source>
</evidence>
<feature type="transmembrane region" description="Helical" evidence="5">
    <location>
        <begin position="347"/>
        <end position="370"/>
    </location>
</feature>
<keyword evidence="3 5" id="KW-1133">Transmembrane helix</keyword>
<reference evidence="7 9" key="1">
    <citation type="submission" date="2020-05" db="EMBL/GenBank/DDBJ databases">
        <title>Characterization of novel class B3 metallo-beta-lactamase from novel Pseudomonas species.</title>
        <authorList>
            <person name="Yamada K."/>
            <person name="Aoki K."/>
            <person name="Ishii Y."/>
        </authorList>
    </citation>
    <scope>NUCLEOTIDE SEQUENCE [LARGE SCALE GENOMIC DNA]</scope>
    <source>
        <strain evidence="7 9">TUM18999</strain>
        <strain evidence="8 10">TUM20286</strain>
    </source>
</reference>
<dbReference type="InterPro" id="IPR007016">
    <property type="entry name" value="O-antigen_ligase-rel_domated"/>
</dbReference>
<feature type="transmembrane region" description="Helical" evidence="5">
    <location>
        <begin position="220"/>
        <end position="236"/>
    </location>
</feature>
<dbReference type="Pfam" id="PF04932">
    <property type="entry name" value="Wzy_C"/>
    <property type="match status" value="1"/>
</dbReference>
<feature type="transmembrane region" description="Helical" evidence="5">
    <location>
        <begin position="241"/>
        <end position="258"/>
    </location>
</feature>
<dbReference type="EMBL" id="BQKM01000005">
    <property type="protein sequence ID" value="GJN52863.1"/>
    <property type="molecule type" value="Genomic_DNA"/>
</dbReference>
<evidence type="ECO:0000313" key="7">
    <source>
        <dbReference type="EMBL" id="BCG27358.1"/>
    </source>
</evidence>
<dbReference type="InterPro" id="IPR051533">
    <property type="entry name" value="WaaL-like"/>
</dbReference>
<dbReference type="AlphaFoldDB" id="A0A6J4ED64"/>
<dbReference type="KEGG" id="ptw:TUM18999_55490"/>
<sequence>MSDEKQPCNLATPYSRFEKAAEWLTINILPVGLFVLLTGMFWVWDRALYHKAYYLFLAAPTLLVLLMQPKWIRHLFSSPLLIAFAAFSIYTLITLNWTSSEDSGSSLAKRPLYVLFLFFATGLLAHAAPDRIMKSMRYSAWLASLAGAMTLAFHLYSGASDRLTGYGALYNPLLSSHVYGFFLVIWGALWFSKKQILDIPSIGSLAILGALIIATGSRTPLLAIASAIIWLALTQWNRRSLVVLATLGLAGTALLLLFPEALTNRGLSYRPEIWQRAWALIMEKPLLGHGYDAPLAIPVPGVTLVMADPHNMLLAVAYYCGFIGVALWLALYLTALVAALRNRQEPLSCIASTLLVFGFVASMTEGGAFLSRPKEHWFLIWIPMALIMAAEVIAQKKQRQSHSQPK</sequence>
<evidence type="ECO:0000256" key="3">
    <source>
        <dbReference type="ARBA" id="ARBA00022989"/>
    </source>
</evidence>
<keyword evidence="10" id="KW-1185">Reference proteome</keyword>
<feature type="transmembrane region" description="Helical" evidence="5">
    <location>
        <begin position="111"/>
        <end position="128"/>
    </location>
</feature>
<feature type="transmembrane region" description="Helical" evidence="5">
    <location>
        <begin position="21"/>
        <end position="44"/>
    </location>
</feature>
<dbReference type="RefSeq" id="WP_173171291.1">
    <property type="nucleotide sequence ID" value="NZ_AP023189.1"/>
</dbReference>
<feature type="transmembrane region" description="Helical" evidence="5">
    <location>
        <begin position="50"/>
        <end position="67"/>
    </location>
</feature>
<organism evidence="7 9">
    <name type="scientific">Pseudomonas tohonis</name>
    <dbReference type="NCBI Taxonomy" id="2725477"/>
    <lineage>
        <taxon>Bacteria</taxon>
        <taxon>Pseudomonadati</taxon>
        <taxon>Pseudomonadota</taxon>
        <taxon>Gammaproteobacteria</taxon>
        <taxon>Pseudomonadales</taxon>
        <taxon>Pseudomonadaceae</taxon>
        <taxon>Pseudomonas</taxon>
    </lineage>
</organism>
<feature type="transmembrane region" description="Helical" evidence="5">
    <location>
        <begin position="169"/>
        <end position="189"/>
    </location>
</feature>
<name>A0A6J4ED64_9PSED</name>
<proteinExistence type="predicted"/>
<feature type="transmembrane region" description="Helical" evidence="5">
    <location>
        <begin position="79"/>
        <end position="99"/>
    </location>
</feature>
<dbReference type="Proteomes" id="UP000509383">
    <property type="component" value="Chromosome"/>
</dbReference>
<dbReference type="EMBL" id="AP023189">
    <property type="protein sequence ID" value="BCG27358.1"/>
    <property type="molecule type" value="Genomic_DNA"/>
</dbReference>
<dbReference type="Proteomes" id="UP001054892">
    <property type="component" value="Unassembled WGS sequence"/>
</dbReference>
<evidence type="ECO:0000259" key="6">
    <source>
        <dbReference type="Pfam" id="PF04932"/>
    </source>
</evidence>
<evidence type="ECO:0000313" key="10">
    <source>
        <dbReference type="Proteomes" id="UP001054892"/>
    </source>
</evidence>
<dbReference type="GO" id="GO:0016020">
    <property type="term" value="C:membrane"/>
    <property type="evidence" value="ECO:0007669"/>
    <property type="project" value="UniProtKB-SubCell"/>
</dbReference>
<evidence type="ECO:0000256" key="2">
    <source>
        <dbReference type="ARBA" id="ARBA00022692"/>
    </source>
</evidence>
<dbReference type="PANTHER" id="PTHR37422">
    <property type="entry name" value="TEICHURONIC ACID BIOSYNTHESIS PROTEIN TUAE"/>
    <property type="match status" value="1"/>
</dbReference>
<evidence type="ECO:0000256" key="1">
    <source>
        <dbReference type="ARBA" id="ARBA00004141"/>
    </source>
</evidence>
<keyword evidence="4 5" id="KW-0472">Membrane</keyword>
<evidence type="ECO:0000313" key="9">
    <source>
        <dbReference type="Proteomes" id="UP000509383"/>
    </source>
</evidence>
<dbReference type="PANTHER" id="PTHR37422:SF13">
    <property type="entry name" value="LIPOPOLYSACCHARIDE BIOSYNTHESIS PROTEIN PA4999-RELATED"/>
    <property type="match status" value="1"/>
</dbReference>
<gene>
    <name evidence="7" type="ORF">TUM18999_55490</name>
    <name evidence="8" type="ORF">TUM20286_26150</name>
</gene>
<keyword evidence="2 5" id="KW-0812">Transmembrane</keyword>
<evidence type="ECO:0000256" key="5">
    <source>
        <dbReference type="SAM" id="Phobius"/>
    </source>
</evidence>
<comment type="subcellular location">
    <subcellularLocation>
        <location evidence="1">Membrane</location>
        <topology evidence="1">Multi-pass membrane protein</topology>
    </subcellularLocation>
</comment>
<feature type="domain" description="O-antigen ligase-related" evidence="6">
    <location>
        <begin position="205"/>
        <end position="329"/>
    </location>
</feature>
<feature type="transmembrane region" description="Helical" evidence="5">
    <location>
        <begin position="140"/>
        <end position="157"/>
    </location>
</feature>
<accession>A0A6J4ED64</accession>
<feature type="transmembrane region" description="Helical" evidence="5">
    <location>
        <begin position="316"/>
        <end position="340"/>
    </location>
</feature>
<protein>
    <submittedName>
        <fullName evidence="7 8">Lipopolysaccharide biosynthesis protein</fullName>
    </submittedName>
</protein>
<feature type="transmembrane region" description="Helical" evidence="5">
    <location>
        <begin position="376"/>
        <end position="394"/>
    </location>
</feature>
<evidence type="ECO:0000256" key="4">
    <source>
        <dbReference type="ARBA" id="ARBA00023136"/>
    </source>
</evidence>